<dbReference type="OrthoDB" id="9785810at2"/>
<dbReference type="eggNOG" id="COG1192">
    <property type="taxonomic scope" value="Bacteria"/>
</dbReference>
<dbReference type="CDD" id="cd02042">
    <property type="entry name" value="ParAB_family"/>
    <property type="match status" value="1"/>
</dbReference>
<sequence>MKTIAFFNSKEGVGKTSLVYHLAWIYHELRKRVVAVDLDPQSNLTTEFLPAERLEQLWLDHDHPHTILGAIQPLLHHLGDLAPPHVEIVDDSPWRSLSLVPGDLGLGLFEDRLAEAWNKCLSDSPGEAADAFRVTSAFHRILERAAAQTEADLILLDLGSNLGAISRAALLAADFIVVPLGADLFSVQALRTLGPTLAAWRRAWEERLDNKARPEEISVPRGEMRPLGYVILQYAAREAYPARAHQRWIPKIPKAYRQVLLGEDGDAPSPAPHHLATLRYYRGLMPMAQEARKPMFLLTPADGAIGSNAAAVQNCRRDLEALARRIAAAAGIPLAPRPT</sequence>
<dbReference type="InterPro" id="IPR027417">
    <property type="entry name" value="P-loop_NTPase"/>
</dbReference>
<dbReference type="HOGENOM" id="CLU_037612_2_0_7"/>
<name>S4Y6X3_SORCE</name>
<evidence type="ECO:0000259" key="1">
    <source>
        <dbReference type="Pfam" id="PF13614"/>
    </source>
</evidence>
<protein>
    <recommendedName>
        <fullName evidence="1">AAA domain-containing protein</fullName>
    </recommendedName>
</protein>
<dbReference type="EMBL" id="CP003969">
    <property type="protein sequence ID" value="AGP41197.1"/>
    <property type="molecule type" value="Genomic_DNA"/>
</dbReference>
<dbReference type="PATRIC" id="fig|1254432.3.peg.10379"/>
<proteinExistence type="predicted"/>
<dbReference type="InterPro" id="IPR025669">
    <property type="entry name" value="AAA_dom"/>
</dbReference>
<dbReference type="Proteomes" id="UP000014803">
    <property type="component" value="Chromosome"/>
</dbReference>
<dbReference type="Gene3D" id="3.40.50.300">
    <property type="entry name" value="P-loop containing nucleotide triphosphate hydrolases"/>
    <property type="match status" value="1"/>
</dbReference>
<evidence type="ECO:0000313" key="2">
    <source>
        <dbReference type="EMBL" id="AGP41197.1"/>
    </source>
</evidence>
<dbReference type="STRING" id="1254432.SCE1572_45945"/>
<dbReference type="PANTHER" id="PTHR13696:SF99">
    <property type="entry name" value="COBYRINIC ACID AC-DIAMIDE SYNTHASE"/>
    <property type="match status" value="1"/>
</dbReference>
<gene>
    <name evidence="2" type="ORF">SCE1572_45945</name>
</gene>
<evidence type="ECO:0000313" key="3">
    <source>
        <dbReference type="Proteomes" id="UP000014803"/>
    </source>
</evidence>
<dbReference type="RefSeq" id="WP_020741030.1">
    <property type="nucleotide sequence ID" value="NC_021658.1"/>
</dbReference>
<dbReference type="PANTHER" id="PTHR13696">
    <property type="entry name" value="P-LOOP CONTAINING NUCLEOSIDE TRIPHOSPHATE HYDROLASE"/>
    <property type="match status" value="1"/>
</dbReference>
<dbReference type="Pfam" id="PF13614">
    <property type="entry name" value="AAA_31"/>
    <property type="match status" value="1"/>
</dbReference>
<dbReference type="InterPro" id="IPR050678">
    <property type="entry name" value="DNA_Partitioning_ATPase"/>
</dbReference>
<organism evidence="2 3">
    <name type="scientific">Sorangium cellulosum So0157-2</name>
    <dbReference type="NCBI Taxonomy" id="1254432"/>
    <lineage>
        <taxon>Bacteria</taxon>
        <taxon>Pseudomonadati</taxon>
        <taxon>Myxococcota</taxon>
        <taxon>Polyangia</taxon>
        <taxon>Polyangiales</taxon>
        <taxon>Polyangiaceae</taxon>
        <taxon>Sorangium</taxon>
    </lineage>
</organism>
<reference evidence="2 3" key="1">
    <citation type="journal article" date="2013" name="Sci. Rep.">
        <title>Extraordinary expansion of a Sorangium cellulosum genome from an alkaline milieu.</title>
        <authorList>
            <person name="Han K."/>
            <person name="Li Z.F."/>
            <person name="Peng R."/>
            <person name="Zhu L.P."/>
            <person name="Zhou T."/>
            <person name="Wang L.G."/>
            <person name="Li S.G."/>
            <person name="Zhang X.B."/>
            <person name="Hu W."/>
            <person name="Wu Z.H."/>
            <person name="Qin N."/>
            <person name="Li Y.Z."/>
        </authorList>
    </citation>
    <scope>NUCLEOTIDE SEQUENCE [LARGE SCALE GENOMIC DNA]</scope>
    <source>
        <strain evidence="2 3">So0157-2</strain>
    </source>
</reference>
<accession>S4Y6X3</accession>
<dbReference type="KEGG" id="scu:SCE1572_45945"/>
<dbReference type="AlphaFoldDB" id="S4Y6X3"/>
<feature type="domain" description="AAA" evidence="1">
    <location>
        <begin position="1"/>
        <end position="206"/>
    </location>
</feature>
<dbReference type="SUPFAM" id="SSF52540">
    <property type="entry name" value="P-loop containing nucleoside triphosphate hydrolases"/>
    <property type="match status" value="1"/>
</dbReference>